<dbReference type="PANTHER" id="PTHR13191">
    <property type="entry name" value="RIBOSOMAL RNA PROCESSING PROTEIN 7-RELATED"/>
    <property type="match status" value="1"/>
</dbReference>
<dbReference type="EMBL" id="JH004318">
    <property type="protein sequence ID" value="EGW14021.1"/>
    <property type="molecule type" value="Genomic_DNA"/>
</dbReference>
<dbReference type="STRING" id="10029.G3ILW5"/>
<comment type="similarity">
    <text evidence="1">Belongs to the RRP7 family.</text>
</comment>
<sequence length="245" mass="28289">MKEKPDHAMSAKEAKPEFFHPKLIPGFQVAYVVFHKPSGVSAALNLKGRLLVSTENHSVRSRIHKCISEYEESVFDPEALRVEVDTFMEAYDKKIAEEETKDKEEEFVPDEEGWVKVTRRGHRPVLPQTEAASLHVLRREKRKRARKELLNFYDWQHRETKTEHLAQLHKQHVQERHNVRQSPNKRENRVSGLCTHYSHRFSSSSEGKGRAKAKVNPGSSCSLPALIQWIDATLCRHLRQAGQNG</sequence>
<dbReference type="GO" id="GO:0006364">
    <property type="term" value="P:rRNA processing"/>
    <property type="evidence" value="ECO:0007669"/>
    <property type="project" value="TreeGrafter"/>
</dbReference>
<dbReference type="PANTHER" id="PTHR13191:SF0">
    <property type="entry name" value="RIBOSOMAL RNA-PROCESSING PROTEIN 7 HOMOLOG A-RELATED"/>
    <property type="match status" value="1"/>
</dbReference>
<protein>
    <submittedName>
        <fullName evidence="3">Ribosomal RNA-processing protein 7-like A</fullName>
    </submittedName>
</protein>
<gene>
    <name evidence="3" type="ORF">I79_024887</name>
</gene>
<organism evidence="3 4">
    <name type="scientific">Cricetulus griseus</name>
    <name type="common">Chinese hamster</name>
    <name type="synonym">Cricetulus barabensis griseus</name>
    <dbReference type="NCBI Taxonomy" id="10029"/>
    <lineage>
        <taxon>Eukaryota</taxon>
        <taxon>Metazoa</taxon>
        <taxon>Chordata</taxon>
        <taxon>Craniata</taxon>
        <taxon>Vertebrata</taxon>
        <taxon>Euteleostomi</taxon>
        <taxon>Mammalia</taxon>
        <taxon>Eutheria</taxon>
        <taxon>Euarchontoglires</taxon>
        <taxon>Glires</taxon>
        <taxon>Rodentia</taxon>
        <taxon>Myomorpha</taxon>
        <taxon>Muroidea</taxon>
        <taxon>Cricetidae</taxon>
        <taxon>Cricetinae</taxon>
        <taxon>Cricetulus</taxon>
    </lineage>
</organism>
<dbReference type="InterPro" id="IPR024326">
    <property type="entry name" value="RRP7_C"/>
</dbReference>
<dbReference type="InterPro" id="IPR040446">
    <property type="entry name" value="RRP7"/>
</dbReference>
<evidence type="ECO:0000313" key="4">
    <source>
        <dbReference type="Proteomes" id="UP000001075"/>
    </source>
</evidence>
<reference evidence="4" key="1">
    <citation type="journal article" date="2011" name="Nat. Biotechnol.">
        <title>The genomic sequence of the Chinese hamster ovary (CHO)-K1 cell line.</title>
        <authorList>
            <person name="Xu X."/>
            <person name="Nagarajan H."/>
            <person name="Lewis N.E."/>
            <person name="Pan S."/>
            <person name="Cai Z."/>
            <person name="Liu X."/>
            <person name="Chen W."/>
            <person name="Xie M."/>
            <person name="Wang W."/>
            <person name="Hammond S."/>
            <person name="Andersen M.R."/>
            <person name="Neff N."/>
            <person name="Passarelli B."/>
            <person name="Koh W."/>
            <person name="Fan H.C."/>
            <person name="Wang J."/>
            <person name="Gui Y."/>
            <person name="Lee K.H."/>
            <person name="Betenbaugh M.J."/>
            <person name="Quake S.R."/>
            <person name="Famili I."/>
            <person name="Palsson B.O."/>
            <person name="Wang J."/>
        </authorList>
    </citation>
    <scope>NUCLEOTIDE SEQUENCE [LARGE SCALE GENOMIC DNA]</scope>
    <source>
        <strain evidence="4">CHO K1 cell line</strain>
    </source>
</reference>
<dbReference type="GO" id="GO:0000028">
    <property type="term" value="P:ribosomal small subunit assembly"/>
    <property type="evidence" value="ECO:0007669"/>
    <property type="project" value="TreeGrafter"/>
</dbReference>
<evidence type="ECO:0000259" key="2">
    <source>
        <dbReference type="Pfam" id="PF12923"/>
    </source>
</evidence>
<dbReference type="GO" id="GO:0034456">
    <property type="term" value="C:UTP-C complex"/>
    <property type="evidence" value="ECO:0007669"/>
    <property type="project" value="TreeGrafter"/>
</dbReference>
<evidence type="ECO:0000256" key="1">
    <source>
        <dbReference type="ARBA" id="ARBA00006110"/>
    </source>
</evidence>
<dbReference type="Pfam" id="PF12923">
    <property type="entry name" value="RRP7"/>
    <property type="match status" value="1"/>
</dbReference>
<dbReference type="GO" id="GO:0032545">
    <property type="term" value="C:CURI complex"/>
    <property type="evidence" value="ECO:0007669"/>
    <property type="project" value="TreeGrafter"/>
</dbReference>
<dbReference type="Gene3D" id="6.10.250.1770">
    <property type="match status" value="1"/>
</dbReference>
<proteinExistence type="inferred from homology"/>
<accession>G3ILW5</accession>
<name>G3ILW5_CRIGR</name>
<dbReference type="Proteomes" id="UP000001075">
    <property type="component" value="Unassembled WGS sequence"/>
</dbReference>
<dbReference type="InParanoid" id="G3ILW5"/>
<evidence type="ECO:0000313" key="3">
    <source>
        <dbReference type="EMBL" id="EGW14021.1"/>
    </source>
</evidence>
<dbReference type="AlphaFoldDB" id="G3ILW5"/>
<feature type="domain" description="Ribosomal RNA-processing protein 7 C-terminal" evidence="2">
    <location>
        <begin position="72"/>
        <end position="189"/>
    </location>
</feature>